<dbReference type="Proteomes" id="UP001107558">
    <property type="component" value="Chromosome 3"/>
</dbReference>
<evidence type="ECO:0000256" key="5">
    <source>
        <dbReference type="ARBA" id="ARBA00022801"/>
    </source>
</evidence>
<evidence type="ECO:0000313" key="10">
    <source>
        <dbReference type="EMBL" id="KAG5671449.1"/>
    </source>
</evidence>
<dbReference type="Gene3D" id="3.20.20.80">
    <property type="entry name" value="Glycosidases"/>
    <property type="match status" value="1"/>
</dbReference>
<comment type="caution">
    <text evidence="10">The sequence shown here is derived from an EMBL/GenBank/DDBJ whole genome shotgun (WGS) entry which is preliminary data.</text>
</comment>
<accession>A0A9J6BNJ4</accession>
<dbReference type="SUPFAM" id="SSF51445">
    <property type="entry name" value="(Trans)glycosidases"/>
    <property type="match status" value="1"/>
</dbReference>
<keyword evidence="11" id="KW-1185">Reference proteome</keyword>
<name>A0A9J6BNJ4_POLVA</name>
<evidence type="ECO:0000256" key="7">
    <source>
        <dbReference type="SAM" id="SignalP"/>
    </source>
</evidence>
<feature type="signal peptide" evidence="7">
    <location>
        <begin position="1"/>
        <end position="20"/>
    </location>
</feature>
<protein>
    <recommendedName>
        <fullName evidence="3 6">Glucosylceramidase</fullName>
        <ecNumber evidence="3 6">3.2.1.45</ecNumber>
    </recommendedName>
</protein>
<keyword evidence="4 7" id="KW-0732">Signal</keyword>
<evidence type="ECO:0000256" key="3">
    <source>
        <dbReference type="ARBA" id="ARBA00012658"/>
    </source>
</evidence>
<evidence type="ECO:0000259" key="8">
    <source>
        <dbReference type="Pfam" id="PF02055"/>
    </source>
</evidence>
<organism evidence="10 11">
    <name type="scientific">Polypedilum vanderplanki</name>
    <name type="common">Sleeping chironomid midge</name>
    <dbReference type="NCBI Taxonomy" id="319348"/>
    <lineage>
        <taxon>Eukaryota</taxon>
        <taxon>Metazoa</taxon>
        <taxon>Ecdysozoa</taxon>
        <taxon>Arthropoda</taxon>
        <taxon>Hexapoda</taxon>
        <taxon>Insecta</taxon>
        <taxon>Pterygota</taxon>
        <taxon>Neoptera</taxon>
        <taxon>Endopterygota</taxon>
        <taxon>Diptera</taxon>
        <taxon>Nematocera</taxon>
        <taxon>Chironomoidea</taxon>
        <taxon>Chironomidae</taxon>
        <taxon>Chironominae</taxon>
        <taxon>Polypedilum</taxon>
        <taxon>Polypedilum</taxon>
    </lineage>
</organism>
<feature type="domain" description="Glycosyl hydrolase family 30 beta sandwich" evidence="9">
    <location>
        <begin position="485"/>
        <end position="546"/>
    </location>
</feature>
<dbReference type="Pfam" id="PF02055">
    <property type="entry name" value="Glyco_hydro_30"/>
    <property type="match status" value="1"/>
</dbReference>
<dbReference type="EC" id="3.2.1.45" evidence="3 6"/>
<reference evidence="10" key="1">
    <citation type="submission" date="2021-03" db="EMBL/GenBank/DDBJ databases">
        <title>Chromosome level genome of the anhydrobiotic midge Polypedilum vanderplanki.</title>
        <authorList>
            <person name="Yoshida Y."/>
            <person name="Kikawada T."/>
            <person name="Gusev O."/>
        </authorList>
    </citation>
    <scope>NUCLEOTIDE SEQUENCE</scope>
    <source>
        <strain evidence="10">NIAS01</strain>
        <tissue evidence="10">Whole body or cell culture</tissue>
    </source>
</reference>
<comment type="similarity">
    <text evidence="2 6">Belongs to the glycosyl hydrolase 30 family.</text>
</comment>
<evidence type="ECO:0000259" key="9">
    <source>
        <dbReference type="Pfam" id="PF17189"/>
    </source>
</evidence>
<dbReference type="AlphaFoldDB" id="A0A9J6BNJ4"/>
<dbReference type="OrthoDB" id="2160638at2759"/>
<dbReference type="Pfam" id="PF17189">
    <property type="entry name" value="Glyco_hydro_30C"/>
    <property type="match status" value="1"/>
</dbReference>
<evidence type="ECO:0000256" key="1">
    <source>
        <dbReference type="ARBA" id="ARBA00001013"/>
    </source>
</evidence>
<dbReference type="InterPro" id="IPR033452">
    <property type="entry name" value="GH30_C"/>
</dbReference>
<evidence type="ECO:0000256" key="6">
    <source>
        <dbReference type="RuleBase" id="RU361188"/>
    </source>
</evidence>
<dbReference type="PANTHER" id="PTHR11069:SF23">
    <property type="entry name" value="LYSOSOMAL ACID GLUCOSYLCERAMIDASE"/>
    <property type="match status" value="1"/>
</dbReference>
<sequence>MHNMILKFLSIFATLSLTTATSLPCILKSFNTGLVCVCNSTYCDNLIINLPVKRSEVHIFSTSKSGLRFHEAKSKFNNEKIKIPNGAFHYGSDMPPYYKRFMQVVQKVEGIDEPVDSVVNVEINRTAHFQKILGFGGAFTGAVSYNLKLLSKELQEHVYKAYYSKDIGIGYNLMRIPIGGCDFDLASWTYNEKPEHDPYLSNFTHLDERDLDKIKQINELKKITKNNDIKIFGAAWSPPIWMKTNNEYTGLSALREEYYQTWADYHVKYLELMAKNNLPFWAISTGNEPLNGILFPYFVHFMSLGWDPAMQGKWLGENLGPAMKNSTFTKNILILGGDDQRYTLPIWFQQMFKSNGDSCDYLDGFAVHWYADKFVPAKMLDDTATLFPDKFIIATEASSGDRPWDMHKPVLGSWSRFEDYTIDIMEDFNHFVSAWVDWNLILDEEGGPNYAKNTVDAAMIATENQIYKQPIFYAIGHFSKFVLPGSVRIKSKPSNRFIKSVSFLRPDGYIVVILYNIAEHSMDVNVFDKEHGVLRLELPAKSLHTLIYK</sequence>
<dbReference type="InterPro" id="IPR001139">
    <property type="entry name" value="Glyco_hydro_30"/>
</dbReference>
<evidence type="ECO:0000313" key="11">
    <source>
        <dbReference type="Proteomes" id="UP001107558"/>
    </source>
</evidence>
<gene>
    <name evidence="10" type="ORF">PVAND_001645</name>
</gene>
<dbReference type="PANTHER" id="PTHR11069">
    <property type="entry name" value="GLUCOSYLCERAMIDASE"/>
    <property type="match status" value="1"/>
</dbReference>
<evidence type="ECO:0000256" key="2">
    <source>
        <dbReference type="ARBA" id="ARBA00005382"/>
    </source>
</evidence>
<dbReference type="GO" id="GO:0004348">
    <property type="term" value="F:glucosylceramidase activity"/>
    <property type="evidence" value="ECO:0007669"/>
    <property type="project" value="UniProtKB-EC"/>
</dbReference>
<feature type="chain" id="PRO_5039908165" description="Glucosylceramidase" evidence="7">
    <location>
        <begin position="21"/>
        <end position="549"/>
    </location>
</feature>
<keyword evidence="6" id="KW-0443">Lipid metabolism</keyword>
<dbReference type="EMBL" id="JADBJN010000003">
    <property type="protein sequence ID" value="KAG5671449.1"/>
    <property type="molecule type" value="Genomic_DNA"/>
</dbReference>
<dbReference type="GO" id="GO:0006680">
    <property type="term" value="P:glucosylceramide catabolic process"/>
    <property type="evidence" value="ECO:0007669"/>
    <property type="project" value="TreeGrafter"/>
</dbReference>
<dbReference type="InterPro" id="IPR017853">
    <property type="entry name" value="GH"/>
</dbReference>
<evidence type="ECO:0000256" key="4">
    <source>
        <dbReference type="ARBA" id="ARBA00022729"/>
    </source>
</evidence>
<dbReference type="GO" id="GO:0016020">
    <property type="term" value="C:membrane"/>
    <property type="evidence" value="ECO:0007669"/>
    <property type="project" value="GOC"/>
</dbReference>
<feature type="domain" description="Glycosyl hydrolase family 30 TIM-barrel" evidence="8">
    <location>
        <begin position="132"/>
        <end position="482"/>
    </location>
</feature>
<proteinExistence type="inferred from homology"/>
<dbReference type="InterPro" id="IPR033453">
    <property type="entry name" value="Glyco_hydro_30_TIM-barrel"/>
</dbReference>
<keyword evidence="6" id="KW-0326">Glycosidase</keyword>
<keyword evidence="6" id="KW-0746">Sphingolipid metabolism</keyword>
<keyword evidence="5 6" id="KW-0378">Hydrolase</keyword>
<comment type="catalytic activity">
    <reaction evidence="1">
        <text>a beta-D-glucosyl-(1&lt;-&gt;1')-N-acylsphing-4-enine + H2O = an N-acylsphing-4-enine + D-glucose</text>
        <dbReference type="Rhea" id="RHEA:13269"/>
        <dbReference type="ChEBI" id="CHEBI:4167"/>
        <dbReference type="ChEBI" id="CHEBI:15377"/>
        <dbReference type="ChEBI" id="CHEBI:22801"/>
        <dbReference type="ChEBI" id="CHEBI:52639"/>
        <dbReference type="EC" id="3.2.1.45"/>
    </reaction>
    <physiologicalReaction direction="left-to-right" evidence="1">
        <dbReference type="Rhea" id="RHEA:13270"/>
    </physiologicalReaction>
</comment>